<dbReference type="CDD" id="cd00496">
    <property type="entry name" value="PheRS_alpha_core"/>
    <property type="match status" value="1"/>
</dbReference>
<keyword evidence="10 14" id="KW-0030">Aminoacyl-tRNA synthetase</keyword>
<gene>
    <name evidence="14" type="primary">pheS</name>
    <name evidence="14" type="ORF">MCANUFG4_02031</name>
</gene>
<keyword evidence="4 14" id="KW-0436">Ligase</keyword>
<dbReference type="PATRIC" id="fig|1131455.3.peg.412"/>
<dbReference type="AlphaFoldDB" id="I1A5Q2"/>
<evidence type="ECO:0000256" key="2">
    <source>
        <dbReference type="ARBA" id="ARBA00012814"/>
    </source>
</evidence>
<dbReference type="PANTHER" id="PTHR11538">
    <property type="entry name" value="PHENYLALANYL-TRNA SYNTHETASE"/>
    <property type="match status" value="1"/>
</dbReference>
<dbReference type="GO" id="GO:0000049">
    <property type="term" value="F:tRNA binding"/>
    <property type="evidence" value="ECO:0007669"/>
    <property type="project" value="InterPro"/>
</dbReference>
<keyword evidence="5" id="KW-0479">Metal-binding</keyword>
<dbReference type="InterPro" id="IPR004188">
    <property type="entry name" value="Phe-tRNA_ligase_II_N"/>
</dbReference>
<evidence type="ECO:0000256" key="9">
    <source>
        <dbReference type="ARBA" id="ARBA00022917"/>
    </source>
</evidence>
<evidence type="ECO:0000259" key="13">
    <source>
        <dbReference type="PROSITE" id="PS50862"/>
    </source>
</evidence>
<dbReference type="OrthoDB" id="9800719at2"/>
<keyword evidence="8" id="KW-0460">Magnesium</keyword>
<accession>I1A5Q2</accession>
<evidence type="ECO:0000256" key="6">
    <source>
        <dbReference type="ARBA" id="ARBA00022741"/>
    </source>
</evidence>
<evidence type="ECO:0000256" key="3">
    <source>
        <dbReference type="ARBA" id="ARBA00022490"/>
    </source>
</evidence>
<dbReference type="PANTHER" id="PTHR11538:SF41">
    <property type="entry name" value="PHENYLALANINE--TRNA LIGASE, MITOCHONDRIAL"/>
    <property type="match status" value="1"/>
</dbReference>
<evidence type="ECO:0000256" key="8">
    <source>
        <dbReference type="ARBA" id="ARBA00022842"/>
    </source>
</evidence>
<organism evidence="14 15">
    <name type="scientific">Mycoplasmopsis canis UFG4</name>
    <dbReference type="NCBI Taxonomy" id="1131455"/>
    <lineage>
        <taxon>Bacteria</taxon>
        <taxon>Bacillati</taxon>
        <taxon>Mycoplasmatota</taxon>
        <taxon>Mycoplasmoidales</taxon>
        <taxon>Metamycoplasmataceae</taxon>
        <taxon>Mycoplasmopsis</taxon>
    </lineage>
</organism>
<evidence type="ECO:0000256" key="7">
    <source>
        <dbReference type="ARBA" id="ARBA00022840"/>
    </source>
</evidence>
<dbReference type="SUPFAM" id="SSF46589">
    <property type="entry name" value="tRNA-binding arm"/>
    <property type="match status" value="1"/>
</dbReference>
<dbReference type="InterPro" id="IPR002319">
    <property type="entry name" value="Phenylalanyl-tRNA_Synthase"/>
</dbReference>
<dbReference type="GO" id="GO:0005524">
    <property type="term" value="F:ATP binding"/>
    <property type="evidence" value="ECO:0007669"/>
    <property type="project" value="UniProtKB-KW"/>
</dbReference>
<comment type="catalytic activity">
    <reaction evidence="11">
        <text>tRNA(Phe) + L-phenylalanine + ATP = L-phenylalanyl-tRNA(Phe) + AMP + diphosphate + H(+)</text>
        <dbReference type="Rhea" id="RHEA:19413"/>
        <dbReference type="Rhea" id="RHEA-COMP:9668"/>
        <dbReference type="Rhea" id="RHEA-COMP:9699"/>
        <dbReference type="ChEBI" id="CHEBI:15378"/>
        <dbReference type="ChEBI" id="CHEBI:30616"/>
        <dbReference type="ChEBI" id="CHEBI:33019"/>
        <dbReference type="ChEBI" id="CHEBI:58095"/>
        <dbReference type="ChEBI" id="CHEBI:78442"/>
        <dbReference type="ChEBI" id="CHEBI:78531"/>
        <dbReference type="ChEBI" id="CHEBI:456215"/>
        <dbReference type="EC" id="6.1.1.20"/>
    </reaction>
</comment>
<dbReference type="GO" id="GO:0046872">
    <property type="term" value="F:metal ion binding"/>
    <property type="evidence" value="ECO:0007669"/>
    <property type="project" value="UniProtKB-KW"/>
</dbReference>
<evidence type="ECO:0000256" key="10">
    <source>
        <dbReference type="ARBA" id="ARBA00023146"/>
    </source>
</evidence>
<dbReference type="PROSITE" id="PS50862">
    <property type="entry name" value="AA_TRNA_LIGASE_II"/>
    <property type="match status" value="1"/>
</dbReference>
<protein>
    <recommendedName>
        <fullName evidence="2">phenylalanine--tRNA ligase</fullName>
        <ecNumber evidence="2">6.1.1.20</ecNumber>
    </recommendedName>
</protein>
<comment type="caution">
    <text evidence="14">The sequence shown here is derived from an EMBL/GenBank/DDBJ whole genome shotgun (WGS) entry which is preliminary data.</text>
</comment>
<dbReference type="InterPro" id="IPR010978">
    <property type="entry name" value="tRNA-bd_arm"/>
</dbReference>
<reference evidence="14 15" key="1">
    <citation type="journal article" date="2012" name="J. Bacteriol.">
        <title>Genome annotation of five Mycoplasma canis strains.</title>
        <authorList>
            <person name="Brown D.R."/>
            <person name="May M."/>
            <person name="Michaels D.L."/>
            <person name="Barbet A.F."/>
        </authorList>
    </citation>
    <scope>NUCLEOTIDE SEQUENCE [LARGE SCALE GENOMIC DNA]</scope>
    <source>
        <strain evidence="14 15">UFG4</strain>
    </source>
</reference>
<feature type="coiled-coil region" evidence="12">
    <location>
        <begin position="62"/>
        <end position="89"/>
    </location>
</feature>
<keyword evidence="3" id="KW-0963">Cytoplasm</keyword>
<dbReference type="InterPro" id="IPR045864">
    <property type="entry name" value="aa-tRNA-synth_II/BPL/LPL"/>
</dbReference>
<dbReference type="Pfam" id="PF02912">
    <property type="entry name" value="Phe_tRNA-synt_N"/>
    <property type="match status" value="1"/>
</dbReference>
<keyword evidence="6" id="KW-0547">Nucleotide-binding</keyword>
<sequence length="325" mass="37567">MKKTIKGANMRNLDLINNLEDLKKAKSDAFGPNGEIFKMQQQLKTASIEDKKIIGQKINTLKKDYEDFFKQAEQKIKDIQINKRVESEKVDVSEPTLKPASLNPITITEERLKDWFIQHGYYQQTASEIVSDLYNFEKLNIPQDHPARAMHDSLYLNATTLLRTHNTGVTAVVLEENKNKELGTFAIGKVYRNDEDDATHSHQFTQLDFVAVGKVSFPNLIWTLKSMLSYVLEEEVEIRLRPSYFPFTEPSVEVDVFYKNRWIEILGAGMLHPRVLEMAGYDNGMNGFAAGLGIERITMIKYGFNDIRDLYRNDLRIMEQFNNER</sequence>
<dbReference type="Gene3D" id="3.30.930.10">
    <property type="entry name" value="Bira Bifunctional Protein, Domain 2"/>
    <property type="match status" value="1"/>
</dbReference>
<proteinExistence type="predicted"/>
<dbReference type="EC" id="6.1.1.20" evidence="2"/>
<dbReference type="NCBIfam" id="TIGR00468">
    <property type="entry name" value="pheS"/>
    <property type="match status" value="1"/>
</dbReference>
<evidence type="ECO:0000313" key="14">
    <source>
        <dbReference type="EMBL" id="EIE41823.1"/>
    </source>
</evidence>
<dbReference type="GO" id="GO:0005737">
    <property type="term" value="C:cytoplasm"/>
    <property type="evidence" value="ECO:0007669"/>
    <property type="project" value="UniProtKB-SubCell"/>
</dbReference>
<dbReference type="Proteomes" id="UP000006229">
    <property type="component" value="Unassembled WGS sequence"/>
</dbReference>
<dbReference type="InterPro" id="IPR004529">
    <property type="entry name" value="Phe-tRNA-synth_IIc_asu"/>
</dbReference>
<keyword evidence="12" id="KW-0175">Coiled coil</keyword>
<feature type="domain" description="Aminoacyl-transfer RNA synthetases class-II family profile" evidence="13">
    <location>
        <begin position="185"/>
        <end position="300"/>
    </location>
</feature>
<evidence type="ECO:0000256" key="5">
    <source>
        <dbReference type="ARBA" id="ARBA00022723"/>
    </source>
</evidence>
<dbReference type="GO" id="GO:0006432">
    <property type="term" value="P:phenylalanyl-tRNA aminoacylation"/>
    <property type="evidence" value="ECO:0007669"/>
    <property type="project" value="InterPro"/>
</dbReference>
<evidence type="ECO:0000256" key="11">
    <source>
        <dbReference type="ARBA" id="ARBA00049255"/>
    </source>
</evidence>
<dbReference type="EMBL" id="AJFU01000005">
    <property type="protein sequence ID" value="EIE41823.1"/>
    <property type="molecule type" value="Genomic_DNA"/>
</dbReference>
<keyword evidence="9" id="KW-0648">Protein biosynthesis</keyword>
<evidence type="ECO:0000313" key="15">
    <source>
        <dbReference type="Proteomes" id="UP000006229"/>
    </source>
</evidence>
<evidence type="ECO:0000256" key="12">
    <source>
        <dbReference type="SAM" id="Coils"/>
    </source>
</evidence>
<evidence type="ECO:0000256" key="4">
    <source>
        <dbReference type="ARBA" id="ARBA00022598"/>
    </source>
</evidence>
<dbReference type="Pfam" id="PF01409">
    <property type="entry name" value="tRNA-synt_2d"/>
    <property type="match status" value="1"/>
</dbReference>
<dbReference type="InterPro" id="IPR006195">
    <property type="entry name" value="aa-tRNA-synth_II"/>
</dbReference>
<comment type="subcellular location">
    <subcellularLocation>
        <location evidence="1">Cytoplasm</location>
    </subcellularLocation>
</comment>
<dbReference type="SUPFAM" id="SSF55681">
    <property type="entry name" value="Class II aaRS and biotin synthetases"/>
    <property type="match status" value="1"/>
</dbReference>
<dbReference type="GO" id="GO:0004826">
    <property type="term" value="F:phenylalanine-tRNA ligase activity"/>
    <property type="evidence" value="ECO:0007669"/>
    <property type="project" value="UniProtKB-EC"/>
</dbReference>
<keyword evidence="7" id="KW-0067">ATP-binding</keyword>
<name>I1A5Q2_9BACT</name>
<evidence type="ECO:0000256" key="1">
    <source>
        <dbReference type="ARBA" id="ARBA00004496"/>
    </source>
</evidence>
<keyword evidence="15" id="KW-1185">Reference proteome</keyword>